<dbReference type="Proteomes" id="UP001497700">
    <property type="component" value="Unassembled WGS sequence"/>
</dbReference>
<name>A0ACB9YVP8_9PEZI</name>
<sequence>MDSFQQTIERLRETFVRDEVLSRRPEIMAIFLGGSQLYKEEDDQGNNQLPRDTPRDWDGAILVNTKHDIFTLVNDHRQDLMDLIGIETEECPRSLFQVPSPSSQFWPEFDAVRFAGFGKSSEKRGVKILSWEYFSQGTTSLNILSYKDKRVYKIVRPGPSGLVPFCIIQQANTLPNGLMILHDQWVFKAPQTADGDPVQAAFGVTADLLVSGACLLGREPFGLEVKRKLLAHYSLVTGQQASFTTFSRCCRFSSSYTDWLNQELKASQPFSLVEAPFYSKLDESSSSNSRPVLSFSHADRAHGSDRQGFFTSTNCIPTQAYRQFEEGLASRHGEEQTPFAVNSQAYTATVGENSETPTEIFCKESLHPEYTEDEIKGAKLASLFYPRVQLPLLSSTGALLYPLFQGTTESAVRLSYIKGGRSDWSAAELLLYMELVKAEDILRGYRKSLAHPEKPVTGPDYKIQRFYHTRLINDVRLRDFYGPTIQLMGNAIPRDTLLGMQWVINGVRYPSLRELFDAAYEILKPSGRQISSCPVLFGHGDAHGGNLMVSSEPSPNSSPEVLLIDYEVCDYHPVMLDLAKPMYMDIFFESLYLDLISPNDEQDVKGQISGNTIIVEFVPKVDWLTQAIFDIKMRYIIRPLCEEIRNLNQSLEYHVPLLSSALFLCGAFARSSAKDEKAFLLNFSIGILLAGAKTWDDLYSGFEKLGFKTPN</sequence>
<evidence type="ECO:0000313" key="1">
    <source>
        <dbReference type="EMBL" id="KAI4863312.1"/>
    </source>
</evidence>
<protein>
    <submittedName>
        <fullName evidence="1">Uncharacterized protein</fullName>
    </submittedName>
</protein>
<evidence type="ECO:0000313" key="2">
    <source>
        <dbReference type="Proteomes" id="UP001497700"/>
    </source>
</evidence>
<keyword evidence="2" id="KW-1185">Reference proteome</keyword>
<organism evidence="1 2">
    <name type="scientific">Hypoxylon rubiginosum</name>
    <dbReference type="NCBI Taxonomy" id="110542"/>
    <lineage>
        <taxon>Eukaryota</taxon>
        <taxon>Fungi</taxon>
        <taxon>Dikarya</taxon>
        <taxon>Ascomycota</taxon>
        <taxon>Pezizomycotina</taxon>
        <taxon>Sordariomycetes</taxon>
        <taxon>Xylariomycetidae</taxon>
        <taxon>Xylariales</taxon>
        <taxon>Hypoxylaceae</taxon>
        <taxon>Hypoxylon</taxon>
    </lineage>
</organism>
<reference evidence="1 2" key="1">
    <citation type="journal article" date="2022" name="New Phytol.">
        <title>Ecological generalism drives hyperdiversity of secondary metabolite gene clusters in xylarialean endophytes.</title>
        <authorList>
            <person name="Franco M.E.E."/>
            <person name="Wisecaver J.H."/>
            <person name="Arnold A.E."/>
            <person name="Ju Y.M."/>
            <person name="Slot J.C."/>
            <person name="Ahrendt S."/>
            <person name="Moore L.P."/>
            <person name="Eastman K.E."/>
            <person name="Scott K."/>
            <person name="Konkel Z."/>
            <person name="Mondo S.J."/>
            <person name="Kuo A."/>
            <person name="Hayes R.D."/>
            <person name="Haridas S."/>
            <person name="Andreopoulos B."/>
            <person name="Riley R."/>
            <person name="LaButti K."/>
            <person name="Pangilinan J."/>
            <person name="Lipzen A."/>
            <person name="Amirebrahimi M."/>
            <person name="Yan J."/>
            <person name="Adam C."/>
            <person name="Keymanesh K."/>
            <person name="Ng V."/>
            <person name="Louie K."/>
            <person name="Northen T."/>
            <person name="Drula E."/>
            <person name="Henrissat B."/>
            <person name="Hsieh H.M."/>
            <person name="Youens-Clark K."/>
            <person name="Lutzoni F."/>
            <person name="Miadlikowska J."/>
            <person name="Eastwood D.C."/>
            <person name="Hamelin R.C."/>
            <person name="Grigoriev I.V."/>
            <person name="U'Ren J.M."/>
        </authorList>
    </citation>
    <scope>NUCLEOTIDE SEQUENCE [LARGE SCALE GENOMIC DNA]</scope>
    <source>
        <strain evidence="1 2">CBS 119005</strain>
    </source>
</reference>
<proteinExistence type="predicted"/>
<dbReference type="EMBL" id="MU393506">
    <property type="protein sequence ID" value="KAI4863312.1"/>
    <property type="molecule type" value="Genomic_DNA"/>
</dbReference>
<comment type="caution">
    <text evidence="1">The sequence shown here is derived from an EMBL/GenBank/DDBJ whole genome shotgun (WGS) entry which is preliminary data.</text>
</comment>
<gene>
    <name evidence="1" type="ORF">F4820DRAFT_471586</name>
</gene>
<accession>A0ACB9YVP8</accession>